<dbReference type="PATRIC" id="fig|38300.4.peg.2896"/>
<protein>
    <submittedName>
        <fullName evidence="1">Uncharacterized protein</fullName>
    </submittedName>
</protein>
<dbReference type="AlphaFoldDB" id="A0A0M3QIC5"/>
<gene>
    <name evidence="1" type="ORF">SPRI_2747</name>
</gene>
<dbReference type="STRING" id="38300.SPRI_2747"/>
<dbReference type="OrthoDB" id="3378006at2"/>
<dbReference type="RefSeq" id="WP_005312409.1">
    <property type="nucleotide sequence ID" value="NZ_CP011340.1"/>
</dbReference>
<evidence type="ECO:0000313" key="1">
    <source>
        <dbReference type="EMBL" id="ALC21053.1"/>
    </source>
</evidence>
<dbReference type="Proteomes" id="UP000060513">
    <property type="component" value="Chromosome"/>
</dbReference>
<dbReference type="OMA" id="MANHEMS"/>
<reference evidence="1 2" key="1">
    <citation type="submission" date="2015-08" db="EMBL/GenBank/DDBJ databases">
        <title>Genome sequence of the pristinamycin over-producing bacterium Streptomyces pristinaespiralis HCCB10218.</title>
        <authorList>
            <person name="Tian J."/>
            <person name="Yang J."/>
            <person name="Li L."/>
            <person name="Ruan L."/>
            <person name="Wei W."/>
            <person name="Zheng G."/>
            <person name="Wei Z."/>
            <person name="Yang S."/>
            <person name="Ge M."/>
            <person name="Jiang W."/>
            <person name="Lu Y."/>
        </authorList>
    </citation>
    <scope>NUCLEOTIDE SEQUENCE [LARGE SCALE GENOMIC DNA]</scope>
    <source>
        <strain evidence="1 2">HCCB 10218</strain>
    </source>
</reference>
<dbReference type="InterPro" id="IPR045682">
    <property type="entry name" value="DUF6193"/>
</dbReference>
<dbReference type="KEGG" id="spri:SPRI_2747"/>
<dbReference type="Pfam" id="PF19692">
    <property type="entry name" value="DUF6193"/>
    <property type="match status" value="1"/>
</dbReference>
<name>A0A0M3QIC5_STRPR</name>
<accession>A0A0M3QIC5</accession>
<organism evidence="1">
    <name type="scientific">Streptomyces pristinaespiralis</name>
    <dbReference type="NCBI Taxonomy" id="38300"/>
    <lineage>
        <taxon>Bacteria</taxon>
        <taxon>Bacillati</taxon>
        <taxon>Actinomycetota</taxon>
        <taxon>Actinomycetes</taxon>
        <taxon>Kitasatosporales</taxon>
        <taxon>Streptomycetaceae</taxon>
        <taxon>Streptomyces</taxon>
    </lineage>
</organism>
<dbReference type="GeneID" id="97236216"/>
<evidence type="ECO:0000313" key="2">
    <source>
        <dbReference type="Proteomes" id="UP000060513"/>
    </source>
</evidence>
<proteinExistence type="predicted"/>
<sequence>MANHEMSDAAELVEAEWNRILGYGPDRIDPLVARTAYTHPALRELFPMVSHGILYLSRCTQYPWTHDVATAFPQAAGGYRVRRQSDNTLLGAVETVEEAYELIAANLPEGCGPAVDGTPDDL</sequence>
<dbReference type="EMBL" id="CP011340">
    <property type="protein sequence ID" value="ALC21053.1"/>
    <property type="molecule type" value="Genomic_DNA"/>
</dbReference>